<proteinExistence type="predicted"/>
<keyword evidence="3" id="KW-1185">Reference proteome</keyword>
<evidence type="ECO:0000313" key="3">
    <source>
        <dbReference type="Proteomes" id="UP000593573"/>
    </source>
</evidence>
<reference evidence="2 3" key="1">
    <citation type="journal article" date="2019" name="Genome Biol. Evol.">
        <title>Insights into the evolution of the New World diploid cottons (Gossypium, subgenus Houzingenia) based on genome sequencing.</title>
        <authorList>
            <person name="Grover C.E."/>
            <person name="Arick M.A. 2nd"/>
            <person name="Thrash A."/>
            <person name="Conover J.L."/>
            <person name="Sanders W.S."/>
            <person name="Peterson D.G."/>
            <person name="Frelichowski J.E."/>
            <person name="Scheffler J.A."/>
            <person name="Scheffler B.E."/>
            <person name="Wendel J.F."/>
        </authorList>
    </citation>
    <scope>NUCLEOTIDE SEQUENCE [LARGE SCALE GENOMIC DNA]</scope>
    <source>
        <strain evidence="2">57</strain>
        <tissue evidence="2">Leaf</tissue>
    </source>
</reference>
<dbReference type="Proteomes" id="UP000593573">
    <property type="component" value="Unassembled WGS sequence"/>
</dbReference>
<dbReference type="EMBL" id="JABFAB010000009">
    <property type="protein sequence ID" value="MBA0660320.1"/>
    <property type="molecule type" value="Genomic_DNA"/>
</dbReference>
<dbReference type="AlphaFoldDB" id="A0A7J8VCP7"/>
<gene>
    <name evidence="2" type="ORF">Goklo_012356</name>
</gene>
<dbReference type="Pfam" id="PF13966">
    <property type="entry name" value="zf-RVT"/>
    <property type="match status" value="1"/>
</dbReference>
<name>A0A7J8VCP7_9ROSI</name>
<protein>
    <recommendedName>
        <fullName evidence="1">Reverse transcriptase zinc-binding domain-containing protein</fullName>
    </recommendedName>
</protein>
<organism evidence="2 3">
    <name type="scientific">Gossypium klotzschianum</name>
    <dbReference type="NCBI Taxonomy" id="34286"/>
    <lineage>
        <taxon>Eukaryota</taxon>
        <taxon>Viridiplantae</taxon>
        <taxon>Streptophyta</taxon>
        <taxon>Embryophyta</taxon>
        <taxon>Tracheophyta</taxon>
        <taxon>Spermatophyta</taxon>
        <taxon>Magnoliopsida</taxon>
        <taxon>eudicotyledons</taxon>
        <taxon>Gunneridae</taxon>
        <taxon>Pentapetalae</taxon>
        <taxon>rosids</taxon>
        <taxon>malvids</taxon>
        <taxon>Malvales</taxon>
        <taxon>Malvaceae</taxon>
        <taxon>Malvoideae</taxon>
        <taxon>Gossypium</taxon>
    </lineage>
</organism>
<comment type="caution">
    <text evidence="2">The sequence shown here is derived from an EMBL/GenBank/DDBJ whole genome shotgun (WGS) entry which is preliminary data.</text>
</comment>
<evidence type="ECO:0000259" key="1">
    <source>
        <dbReference type="Pfam" id="PF13966"/>
    </source>
</evidence>
<dbReference type="InterPro" id="IPR026960">
    <property type="entry name" value="RVT-Znf"/>
</dbReference>
<feature type="domain" description="Reverse transcriptase zinc-binding" evidence="1">
    <location>
        <begin position="40"/>
        <end position="107"/>
    </location>
</feature>
<sequence>VSDGNNIDICKDNWGFEGLNGELLSFTILTSHERKVGFSPHKFFWKTIWKLKNLPKIHVFAWRVGHELFPMNAKISSISQDFRKDFPRCGTSAKTLIHALKDCLTVRAILTLGGLNNRLLARDYS</sequence>
<feature type="non-terminal residue" evidence="2">
    <location>
        <position position="1"/>
    </location>
</feature>
<evidence type="ECO:0000313" key="2">
    <source>
        <dbReference type="EMBL" id="MBA0660320.1"/>
    </source>
</evidence>
<dbReference type="OrthoDB" id="988822at2759"/>
<accession>A0A7J8VCP7</accession>